<name>A0A6L5I1K2_9PSED</name>
<accession>A0A6L5I1K2</accession>
<organism evidence="2 3">
    <name type="scientific">Pseudomonas helleri</name>
    <dbReference type="NCBI Taxonomy" id="1608996"/>
    <lineage>
        <taxon>Bacteria</taxon>
        <taxon>Pseudomonadati</taxon>
        <taxon>Pseudomonadota</taxon>
        <taxon>Gammaproteobacteria</taxon>
        <taxon>Pseudomonadales</taxon>
        <taxon>Pseudomonadaceae</taxon>
        <taxon>Pseudomonas</taxon>
    </lineage>
</organism>
<dbReference type="Gene3D" id="3.90.226.10">
    <property type="entry name" value="2-enoyl-CoA Hydratase, Chain A, domain 1"/>
    <property type="match status" value="1"/>
</dbReference>
<dbReference type="InterPro" id="IPR001753">
    <property type="entry name" value="Enoyl-CoA_hydra/iso"/>
</dbReference>
<proteinExistence type="predicted"/>
<sequence length="122" mass="13101">MDRVLQPPAPAPGAGHEDTRRGLRFSGLTCAGTAGSLHRVLGELALKRVVRDAGPVLAREMVLLAKRYSGKELLAHGLVNEVVPAEQLRTSAGQYASCLRALKPHVRAGIKERINALSSVFR</sequence>
<dbReference type="Proteomes" id="UP000478064">
    <property type="component" value="Unassembled WGS sequence"/>
</dbReference>
<dbReference type="InterPro" id="IPR029045">
    <property type="entry name" value="ClpP/crotonase-like_dom_sf"/>
</dbReference>
<reference evidence="2 3" key="1">
    <citation type="submission" date="2019-10" db="EMBL/GenBank/DDBJ databases">
        <title>Evaluation of single-gene subtyping targets for Pseudomonas.</title>
        <authorList>
            <person name="Reichler S.J."/>
            <person name="Orsi R.H."/>
            <person name="Wiedmann M."/>
            <person name="Martin N.H."/>
            <person name="Murphy S.I."/>
        </authorList>
    </citation>
    <scope>NUCLEOTIDE SEQUENCE [LARGE SCALE GENOMIC DNA]</scope>
    <source>
        <strain evidence="2 3">FSL R10-1637</strain>
    </source>
</reference>
<dbReference type="SUPFAM" id="SSF52096">
    <property type="entry name" value="ClpP/crotonase"/>
    <property type="match status" value="1"/>
</dbReference>
<protein>
    <submittedName>
        <fullName evidence="2">Uncharacterized protein</fullName>
    </submittedName>
</protein>
<evidence type="ECO:0000313" key="2">
    <source>
        <dbReference type="EMBL" id="MQU09499.1"/>
    </source>
</evidence>
<evidence type="ECO:0000313" key="3">
    <source>
        <dbReference type="Proteomes" id="UP000478064"/>
    </source>
</evidence>
<dbReference type="AlphaFoldDB" id="A0A6L5I1K2"/>
<dbReference type="Pfam" id="PF00378">
    <property type="entry name" value="ECH_1"/>
    <property type="match status" value="1"/>
</dbReference>
<dbReference type="EMBL" id="WIVU01000136">
    <property type="protein sequence ID" value="MQU09499.1"/>
    <property type="molecule type" value="Genomic_DNA"/>
</dbReference>
<feature type="region of interest" description="Disordered" evidence="1">
    <location>
        <begin position="1"/>
        <end position="20"/>
    </location>
</feature>
<evidence type="ECO:0000256" key="1">
    <source>
        <dbReference type="SAM" id="MobiDB-lite"/>
    </source>
</evidence>
<gene>
    <name evidence="2" type="ORF">GHO27_28060</name>
</gene>
<comment type="caution">
    <text evidence="2">The sequence shown here is derived from an EMBL/GenBank/DDBJ whole genome shotgun (WGS) entry which is preliminary data.</text>
</comment>
<dbReference type="GO" id="GO:0003824">
    <property type="term" value="F:catalytic activity"/>
    <property type="evidence" value="ECO:0007669"/>
    <property type="project" value="UniProtKB-ARBA"/>
</dbReference>